<evidence type="ECO:0000256" key="2">
    <source>
        <dbReference type="RuleBase" id="RU365003"/>
    </source>
</evidence>
<reference evidence="4 5" key="1">
    <citation type="journal article" date="2024" name="Nat. Commun.">
        <title>Phylogenomics reveals the evolutionary origins of lichenization in chlorophyte algae.</title>
        <authorList>
            <person name="Puginier C."/>
            <person name="Libourel C."/>
            <person name="Otte J."/>
            <person name="Skaloud P."/>
            <person name="Haon M."/>
            <person name="Grisel S."/>
            <person name="Petersen M."/>
            <person name="Berrin J.G."/>
            <person name="Delaux P.M."/>
            <person name="Dal Grande F."/>
            <person name="Keller J."/>
        </authorList>
    </citation>
    <scope>NUCLEOTIDE SEQUENCE [LARGE SCALE GENOMIC DNA]</scope>
    <source>
        <strain evidence="4 5">SAG 2043</strain>
    </source>
</reference>
<dbReference type="GO" id="GO:0007031">
    <property type="term" value="P:peroxisome organization"/>
    <property type="evidence" value="ECO:0007669"/>
    <property type="project" value="UniProtKB-KW"/>
</dbReference>
<dbReference type="GO" id="GO:0005778">
    <property type="term" value="C:peroxisomal membrane"/>
    <property type="evidence" value="ECO:0007669"/>
    <property type="project" value="UniProtKB-SubCell"/>
</dbReference>
<dbReference type="PANTHER" id="PTHR13299">
    <property type="entry name" value="PEROXISOMAL MEMBRANE PROTEIN PEX16"/>
    <property type="match status" value="1"/>
</dbReference>
<dbReference type="AlphaFoldDB" id="A0AAW1PSF7"/>
<proteinExistence type="inferred from homology"/>
<evidence type="ECO:0000313" key="4">
    <source>
        <dbReference type="EMBL" id="KAK9812655.1"/>
    </source>
</evidence>
<comment type="subcellular location">
    <subcellularLocation>
        <location evidence="2">Peroxisome membrane</location>
    </subcellularLocation>
</comment>
<comment type="similarity">
    <text evidence="1 2">Belongs to the peroxin-16 family.</text>
</comment>
<protein>
    <recommendedName>
        <fullName evidence="2">Peroxisomal membrane protein PEX16</fullName>
    </recommendedName>
</protein>
<dbReference type="PANTHER" id="PTHR13299:SF0">
    <property type="entry name" value="PEROXISOMAL MEMBRANE PROTEIN PEX16"/>
    <property type="match status" value="1"/>
</dbReference>
<accession>A0AAW1PSF7</accession>
<dbReference type="Proteomes" id="UP001489004">
    <property type="component" value="Unassembled WGS sequence"/>
</dbReference>
<name>A0AAW1PSF7_9CHLO</name>
<evidence type="ECO:0000313" key="5">
    <source>
        <dbReference type="Proteomes" id="UP001489004"/>
    </source>
</evidence>
<dbReference type="InterPro" id="IPR013919">
    <property type="entry name" value="Pex16"/>
</dbReference>
<feature type="compositionally biased region" description="Basic and acidic residues" evidence="3">
    <location>
        <begin position="230"/>
        <end position="239"/>
    </location>
</feature>
<keyword evidence="2" id="KW-0962">Peroxisome biogenesis</keyword>
<comment type="caution">
    <text evidence="4">The sequence shown here is derived from an EMBL/GenBank/DDBJ whole genome shotgun (WGS) entry which is preliminary data.</text>
</comment>
<organism evidence="4 5">
    <name type="scientific">[Myrmecia] bisecta</name>
    <dbReference type="NCBI Taxonomy" id="41462"/>
    <lineage>
        <taxon>Eukaryota</taxon>
        <taxon>Viridiplantae</taxon>
        <taxon>Chlorophyta</taxon>
        <taxon>core chlorophytes</taxon>
        <taxon>Trebouxiophyceae</taxon>
        <taxon>Trebouxiales</taxon>
        <taxon>Trebouxiaceae</taxon>
        <taxon>Myrmecia</taxon>
    </lineage>
</organism>
<evidence type="ECO:0000256" key="1">
    <source>
        <dbReference type="ARBA" id="ARBA00009505"/>
    </source>
</evidence>
<keyword evidence="5" id="KW-1185">Reference proteome</keyword>
<evidence type="ECO:0000256" key="3">
    <source>
        <dbReference type="SAM" id="MobiDB-lite"/>
    </source>
</evidence>
<feature type="compositionally biased region" description="Low complexity" evidence="3">
    <location>
        <begin position="199"/>
        <end position="224"/>
    </location>
</feature>
<feature type="region of interest" description="Disordered" evidence="3">
    <location>
        <begin position="195"/>
        <end position="246"/>
    </location>
</feature>
<gene>
    <name evidence="4" type="ORF">WJX72_001406</name>
</gene>
<sequence>MGALLERYKEFVRSNANLLSALEGALSSLTYLLPDRFAESELTLEALNSFLGLIGMYHESILSTPSAASGLPAPIPWPLWLGALQQVEVLVEMGAIAAERTGRLNKYGPLAALEAAKAILRLVILYRAGGRILTDGGLTMAEAASSGKGTSRLSPEMRARAVYGAFARFRQQYALPHVPQYTRTASAKLLRIDTSPDLQGSSSSQPASPGPSHDLPCAAPAASPGSPPVREPRGKHADMEASSSGRSGAYWWDQPLQASPSSMHLNVNASEDPCSSTGCSSPCSEARRQHLKRMEMYTQRRQALGMNLLVVGELLHILRPLLYVMALRRSGRTSWKPWLLSLGLDLASSKLITAGASIAQQAAEEAVNDPSLQFGSIAVLYNLQAFRWTPAEQRERLRRRLLLMYYLLRSPFFERYTRRGVSTVQRIAHPIPLLGTLASKAVEILFGIQQYYTYTGAS</sequence>
<keyword evidence="2" id="KW-0576">Peroxisome</keyword>
<dbReference type="Pfam" id="PF08610">
    <property type="entry name" value="Pex16"/>
    <property type="match status" value="1"/>
</dbReference>
<dbReference type="EMBL" id="JALJOR010000008">
    <property type="protein sequence ID" value="KAK9812655.1"/>
    <property type="molecule type" value="Genomic_DNA"/>
</dbReference>